<organism evidence="3 4">
    <name type="scientific">Extremus antarcticus</name>
    <dbReference type="NCBI Taxonomy" id="702011"/>
    <lineage>
        <taxon>Eukaryota</taxon>
        <taxon>Fungi</taxon>
        <taxon>Dikarya</taxon>
        <taxon>Ascomycota</taxon>
        <taxon>Pezizomycotina</taxon>
        <taxon>Dothideomycetes</taxon>
        <taxon>Dothideomycetidae</taxon>
        <taxon>Mycosphaerellales</taxon>
        <taxon>Extremaceae</taxon>
        <taxon>Extremus</taxon>
    </lineage>
</organism>
<feature type="compositionally biased region" description="Polar residues" evidence="1">
    <location>
        <begin position="1003"/>
        <end position="1012"/>
    </location>
</feature>
<feature type="domain" description="DUF7165" evidence="2">
    <location>
        <begin position="319"/>
        <end position="625"/>
    </location>
</feature>
<gene>
    <name evidence="3" type="ORF">LTR09_003352</name>
</gene>
<evidence type="ECO:0000259" key="2">
    <source>
        <dbReference type="Pfam" id="PF23749"/>
    </source>
</evidence>
<feature type="compositionally biased region" description="Polar residues" evidence="1">
    <location>
        <begin position="268"/>
        <end position="282"/>
    </location>
</feature>
<feature type="compositionally biased region" description="Basic and acidic residues" evidence="1">
    <location>
        <begin position="16"/>
        <end position="55"/>
    </location>
</feature>
<feature type="compositionally biased region" description="Basic and acidic residues" evidence="1">
    <location>
        <begin position="168"/>
        <end position="193"/>
    </location>
</feature>
<dbReference type="AlphaFoldDB" id="A0AAJ0GD70"/>
<evidence type="ECO:0000313" key="4">
    <source>
        <dbReference type="Proteomes" id="UP001271007"/>
    </source>
</evidence>
<feature type="region of interest" description="Disordered" evidence="1">
    <location>
        <begin position="744"/>
        <end position="785"/>
    </location>
</feature>
<dbReference type="SUPFAM" id="SSF101898">
    <property type="entry name" value="NHL repeat"/>
    <property type="match status" value="1"/>
</dbReference>
<evidence type="ECO:0000313" key="3">
    <source>
        <dbReference type="EMBL" id="KAK3055432.1"/>
    </source>
</evidence>
<feature type="region of interest" description="Disordered" evidence="1">
    <location>
        <begin position="247"/>
        <end position="301"/>
    </location>
</feature>
<keyword evidence="4" id="KW-1185">Reference proteome</keyword>
<feature type="compositionally biased region" description="Polar residues" evidence="1">
    <location>
        <begin position="826"/>
        <end position="835"/>
    </location>
</feature>
<feature type="region of interest" description="Disordered" evidence="1">
    <location>
        <begin position="890"/>
        <end position="918"/>
    </location>
</feature>
<dbReference type="Pfam" id="PF23749">
    <property type="entry name" value="DUF7165"/>
    <property type="match status" value="2"/>
</dbReference>
<dbReference type="EMBL" id="JAWDJX010000008">
    <property type="protein sequence ID" value="KAK3055432.1"/>
    <property type="molecule type" value="Genomic_DNA"/>
</dbReference>
<reference evidence="3" key="1">
    <citation type="submission" date="2023-04" db="EMBL/GenBank/DDBJ databases">
        <title>Black Yeasts Isolated from many extreme environments.</title>
        <authorList>
            <person name="Coleine C."/>
            <person name="Stajich J.E."/>
            <person name="Selbmann L."/>
        </authorList>
    </citation>
    <scope>NUCLEOTIDE SEQUENCE</scope>
    <source>
        <strain evidence="3">CCFEE 5312</strain>
    </source>
</reference>
<feature type="compositionally biased region" description="Polar residues" evidence="1">
    <location>
        <begin position="151"/>
        <end position="164"/>
    </location>
</feature>
<dbReference type="InterPro" id="IPR055589">
    <property type="entry name" value="DUF7165"/>
</dbReference>
<feature type="domain" description="DUF7165" evidence="2">
    <location>
        <begin position="645"/>
        <end position="727"/>
    </location>
</feature>
<feature type="compositionally biased region" description="Low complexity" evidence="1">
    <location>
        <begin position="1095"/>
        <end position="1104"/>
    </location>
</feature>
<feature type="compositionally biased region" description="Low complexity" evidence="1">
    <location>
        <begin position="249"/>
        <end position="258"/>
    </location>
</feature>
<feature type="compositionally biased region" description="Acidic residues" evidence="1">
    <location>
        <begin position="111"/>
        <end position="124"/>
    </location>
</feature>
<feature type="compositionally biased region" description="Polar residues" evidence="1">
    <location>
        <begin position="1"/>
        <end position="15"/>
    </location>
</feature>
<sequence>MPPSIIQSDITATTRNSDHNEMVARWNSTRDRVEEDEHRMSLSDDGESDLHERDNWPLVNSTERDSSPDTVISIESRKRYQASKLEEEEDTRRDTVLRRSDDFGDLPATSPDDEDVSDLEEDSDESGRDPGGGESRESPPPALDIAGTEEGSPNSDTQHPQPQNEGIYAERSRPSGSDSRDGSVDVSPLRELDSAFSSGSVAQLPTSPRNAAAAGHPQENETYHNVNGHAIHSDEERDIATPIQFGMDSTSETSSIHPSSPPSYGRITPTTNGPARPSSITKSTPPSRTASRRSQHVTPLRDRVRYSWQSVQDEEPNRPRIHIIKLISNTATASAGFPQGEAFGFSMSPGGRRLAAYNSARLYILQTAALPVGISQDFALKRRPQAVEIGDDGNVLAILADEHTINIYDLGHQQLRRMRTIKTDFPTNCIAISPTGALLAAAYEGGVEIFSLANGSLPTDRRAVRCPKMDRLTFSEDSATLLGTTVRINVSSTMAVSVPVFPSSGKPSHEELKEAWCSELLHPENVRNSSHAIFMRENRETANDRLFAWNGLEDTFGILNIGDMQYGAIEFPVVISPPLSTCGGLGAAIHSPPALDEHGDTVAMIVNDRTIRLYIVPRRHHEEDTTVEAHSIDHELDEGYGCPFSEVRWVYSSTSLPAPSSSQPHVQGRLVVTSPGGIADSSLNEEPVDDVEGGRIILFDFDPQFAGQAGQTFSLTLGKSQPQLLEEPAFDVAAEVALVRRRTVNQSRGGGLSTRPITLGRTASTFSRRNERSSPRSGTPSGRALRTSLLSISSEASRSLPDLMESSEALDTFEEPYAQGAPRSHASLQRAASNAQRHRFQTIEEKNREHISADSTGGFLALPEYSEEPNAPLPSRFRALAGLDTPASGPAIKPALITSPNGDRQSPTSSTPSTAPAAVAESFSADQAFHAATIQTQAESSSAAQQSPVESPLSDEQFSLISRSATFDTMNSMPRSLRRAYGNALPGSGPLPNITGEWEAPSPVTSTNSGRQFQAPPRSLSSRSGALSPPMESAPEEDDLYSGSPTVGSRRGPSSPLGRSAQASTTYRYSTSLLNSPGHPSPTFAPSISSFDAGSESPTSTVSSRTRRLPPHLVAFRNAATTSASASLFPTNQRSDHVPVREHATNAGSVPHPVTAWHPPAPSITSAAPSGVFRAHSRKSSVSNRSAFASTAKAKKLGFFRTGTKKRKNQALFGPEYAPRNARQGGRGGADSMLETKSMFTTLTRGEGKCAVM</sequence>
<feature type="compositionally biased region" description="Low complexity" evidence="1">
    <location>
        <begin position="934"/>
        <end position="947"/>
    </location>
</feature>
<feature type="region of interest" description="Disordered" evidence="1">
    <location>
        <begin position="934"/>
        <end position="955"/>
    </location>
</feature>
<comment type="caution">
    <text evidence="3">The sequence shown here is derived from an EMBL/GenBank/DDBJ whole genome shotgun (WGS) entry which is preliminary data.</text>
</comment>
<evidence type="ECO:0000256" key="1">
    <source>
        <dbReference type="SAM" id="MobiDB-lite"/>
    </source>
</evidence>
<feature type="region of interest" description="Disordered" evidence="1">
    <location>
        <begin position="818"/>
        <end position="837"/>
    </location>
</feature>
<feature type="compositionally biased region" description="Basic and acidic residues" evidence="1">
    <location>
        <begin position="90"/>
        <end position="102"/>
    </location>
</feature>
<feature type="compositionally biased region" description="Low complexity" evidence="1">
    <location>
        <begin position="1048"/>
        <end position="1060"/>
    </location>
</feature>
<feature type="region of interest" description="Disordered" evidence="1">
    <location>
        <begin position="992"/>
        <end position="1110"/>
    </location>
</feature>
<dbReference type="InterPro" id="IPR015943">
    <property type="entry name" value="WD40/YVTN_repeat-like_dom_sf"/>
</dbReference>
<feature type="compositionally biased region" description="Polar residues" evidence="1">
    <location>
        <begin position="1061"/>
        <end position="1075"/>
    </location>
</feature>
<dbReference type="Proteomes" id="UP001271007">
    <property type="component" value="Unassembled WGS sequence"/>
</dbReference>
<feature type="compositionally biased region" description="Low complexity" evidence="1">
    <location>
        <begin position="775"/>
        <end position="785"/>
    </location>
</feature>
<feature type="region of interest" description="Disordered" evidence="1">
    <location>
        <begin position="1"/>
        <end position="223"/>
    </location>
</feature>
<accession>A0AAJ0GD70</accession>
<protein>
    <recommendedName>
        <fullName evidence="2">DUF7165 domain-containing protein</fullName>
    </recommendedName>
</protein>
<feature type="compositionally biased region" description="Polar residues" evidence="1">
    <location>
        <begin position="195"/>
        <end position="209"/>
    </location>
</feature>
<proteinExistence type="predicted"/>
<name>A0AAJ0GD70_9PEZI</name>
<dbReference type="Gene3D" id="2.130.10.10">
    <property type="entry name" value="YVTN repeat-like/Quinoprotein amine dehydrogenase"/>
    <property type="match status" value="1"/>
</dbReference>
<feature type="compositionally biased region" description="Low complexity" evidence="1">
    <location>
        <begin position="906"/>
        <end position="918"/>
    </location>
</feature>